<gene>
    <name evidence="1" type="ORF">BGZ80_000266</name>
</gene>
<name>A0A9P6T469_9FUNG</name>
<sequence>MVATLFPEDPLMIDATLMMIDVFVDVIGGGSCFISDDSEPVEFNQLIPASQDLALKFQALDGITGNILVKESESNTDTNIRIHTLMRASSSKLLDQLEQSLFLDSKTSARVSVHINDRNDKETKRRLTHENCARADVEIIYPRGRPGTGKLHLSAVNGQFNIMMGNFTSITSSSSSGSSSSSSSAGALTIFEELRMGLMNGEVNLGGVTVSTKLLVEVTNGHILGHINSAGTVVAQIINGPVDLAIDSEPKRNDWDANNLHVTINTVNGRIGLNLLRRFLGHFAMSTTLGNPATIRHLNPTTDNIKYISRSSSATKGWISKDSEEPGTSSRLDLGTVNGNILVEVDTFKK</sequence>
<organism evidence="1 2">
    <name type="scientific">Entomortierella chlamydospora</name>
    <dbReference type="NCBI Taxonomy" id="101097"/>
    <lineage>
        <taxon>Eukaryota</taxon>
        <taxon>Fungi</taxon>
        <taxon>Fungi incertae sedis</taxon>
        <taxon>Mucoromycota</taxon>
        <taxon>Mortierellomycotina</taxon>
        <taxon>Mortierellomycetes</taxon>
        <taxon>Mortierellales</taxon>
        <taxon>Mortierellaceae</taxon>
        <taxon>Entomortierella</taxon>
    </lineage>
</organism>
<protein>
    <submittedName>
        <fullName evidence="1">Uncharacterized protein</fullName>
    </submittedName>
</protein>
<reference evidence="1" key="1">
    <citation type="journal article" date="2020" name="Fungal Divers.">
        <title>Resolving the Mortierellaceae phylogeny through synthesis of multi-gene phylogenetics and phylogenomics.</title>
        <authorList>
            <person name="Vandepol N."/>
            <person name="Liber J."/>
            <person name="Desiro A."/>
            <person name="Na H."/>
            <person name="Kennedy M."/>
            <person name="Barry K."/>
            <person name="Grigoriev I.V."/>
            <person name="Miller A.N."/>
            <person name="O'Donnell K."/>
            <person name="Stajich J.E."/>
            <person name="Bonito G."/>
        </authorList>
    </citation>
    <scope>NUCLEOTIDE SEQUENCE</scope>
    <source>
        <strain evidence="1">NRRL 2769</strain>
    </source>
</reference>
<accession>A0A9P6T469</accession>
<dbReference type="EMBL" id="JAAAID010000105">
    <property type="protein sequence ID" value="KAG0022427.1"/>
    <property type="molecule type" value="Genomic_DNA"/>
</dbReference>
<proteinExistence type="predicted"/>
<evidence type="ECO:0000313" key="1">
    <source>
        <dbReference type="EMBL" id="KAG0022427.1"/>
    </source>
</evidence>
<dbReference type="AlphaFoldDB" id="A0A9P6T469"/>
<evidence type="ECO:0000313" key="2">
    <source>
        <dbReference type="Proteomes" id="UP000703661"/>
    </source>
</evidence>
<comment type="caution">
    <text evidence="1">The sequence shown here is derived from an EMBL/GenBank/DDBJ whole genome shotgun (WGS) entry which is preliminary data.</text>
</comment>
<dbReference type="Proteomes" id="UP000703661">
    <property type="component" value="Unassembled WGS sequence"/>
</dbReference>
<keyword evidence="2" id="KW-1185">Reference proteome</keyword>